<keyword evidence="2" id="KW-1185">Reference proteome</keyword>
<organism evidence="1 2">
    <name type="scientific">Circinella minor</name>
    <dbReference type="NCBI Taxonomy" id="1195481"/>
    <lineage>
        <taxon>Eukaryota</taxon>
        <taxon>Fungi</taxon>
        <taxon>Fungi incertae sedis</taxon>
        <taxon>Mucoromycota</taxon>
        <taxon>Mucoromycotina</taxon>
        <taxon>Mucoromycetes</taxon>
        <taxon>Mucorales</taxon>
        <taxon>Lichtheimiaceae</taxon>
        <taxon>Circinella</taxon>
    </lineage>
</organism>
<protein>
    <submittedName>
        <fullName evidence="1">Uncharacterized protein</fullName>
    </submittedName>
</protein>
<accession>A0A8H7RWV3</accession>
<dbReference type="Proteomes" id="UP000646827">
    <property type="component" value="Unassembled WGS sequence"/>
</dbReference>
<sequence length="148" mass="17762">MDHNLYTVNFHLLRHFPDIIEKLCPLRGYSTRSVERAIGFFKRHIKLRVRPGANAAKMIKRQLLMHNFERVYKSDDPLEELPSNQYIVPDEDEEYEEIILWNHHGASVTDYNAKYNIEYLTNYWHYQFRDNQVISYSVAKNTQAQQKN</sequence>
<dbReference type="EMBL" id="JAEPRB010000186">
    <property type="protein sequence ID" value="KAG2219299.1"/>
    <property type="molecule type" value="Genomic_DNA"/>
</dbReference>
<dbReference type="OrthoDB" id="2281940at2759"/>
<dbReference type="AlphaFoldDB" id="A0A8H7RWV3"/>
<gene>
    <name evidence="1" type="ORF">INT45_011314</name>
</gene>
<name>A0A8H7RWV3_9FUNG</name>
<proteinExistence type="predicted"/>
<reference evidence="1 2" key="1">
    <citation type="submission" date="2020-12" db="EMBL/GenBank/DDBJ databases">
        <title>Metabolic potential, ecology and presence of endohyphal bacteria is reflected in genomic diversity of Mucoromycotina.</title>
        <authorList>
            <person name="Muszewska A."/>
            <person name="Okrasinska A."/>
            <person name="Steczkiewicz K."/>
            <person name="Drgas O."/>
            <person name="Orlowska M."/>
            <person name="Perlinska-Lenart U."/>
            <person name="Aleksandrzak-Piekarczyk T."/>
            <person name="Szatraj K."/>
            <person name="Zielenkiewicz U."/>
            <person name="Pilsyk S."/>
            <person name="Malc E."/>
            <person name="Mieczkowski P."/>
            <person name="Kruszewska J.S."/>
            <person name="Biernat P."/>
            <person name="Pawlowska J."/>
        </authorList>
    </citation>
    <scope>NUCLEOTIDE SEQUENCE [LARGE SCALE GENOMIC DNA]</scope>
    <source>
        <strain evidence="1 2">CBS 142.35</strain>
    </source>
</reference>
<comment type="caution">
    <text evidence="1">The sequence shown here is derived from an EMBL/GenBank/DDBJ whole genome shotgun (WGS) entry which is preliminary data.</text>
</comment>
<evidence type="ECO:0000313" key="1">
    <source>
        <dbReference type="EMBL" id="KAG2219299.1"/>
    </source>
</evidence>
<evidence type="ECO:0000313" key="2">
    <source>
        <dbReference type="Proteomes" id="UP000646827"/>
    </source>
</evidence>